<dbReference type="Proteomes" id="UP001169069">
    <property type="component" value="Unassembled WGS sequence"/>
</dbReference>
<evidence type="ECO:0000313" key="2">
    <source>
        <dbReference type="Proteomes" id="UP001169069"/>
    </source>
</evidence>
<sequence length="345" mass="39759">MVQIGIEHEFVFKDSNGIYLDFETAQFPIFQQIVDAFPYFENDDEFFECKSLERRPKRCYVEGFERYDSDGQLVETIPKGLEIRTLPYENLDDLLSEFTNSYLALMKITKDFGFSPLLTSLHPFKNNVTLHKPLNQTELDLRTPEALNIAINALLWHGLHVNVSIQGYTHEQMTDLVHKLNYYTPFIIPFSFSSPFYEGKLFEGLSYRTFKKANKARKAAQLQNRKGSYVIEFRGYDACGDANLMKALILLVKGLVLDKTLHKRALTQDPEMLKLSALEGFENQTIKTEAIGVLEAVKSVIADGQVFEELQRMLYTNDSYALKMKQSFLETGDILQSISNRYHYS</sequence>
<dbReference type="InterPro" id="IPR014746">
    <property type="entry name" value="Gln_synth/guanido_kin_cat_dom"/>
</dbReference>
<accession>A0ABT7QX54</accession>
<evidence type="ECO:0000313" key="1">
    <source>
        <dbReference type="EMBL" id="MDM5271405.1"/>
    </source>
</evidence>
<dbReference type="GO" id="GO:0016874">
    <property type="term" value="F:ligase activity"/>
    <property type="evidence" value="ECO:0007669"/>
    <property type="project" value="UniProtKB-KW"/>
</dbReference>
<keyword evidence="2" id="KW-1185">Reference proteome</keyword>
<dbReference type="Gene3D" id="3.30.590.20">
    <property type="match status" value="1"/>
</dbReference>
<organism evidence="1 2">
    <name type="scientific">Sulfurovum zhangzhouensis</name>
    <dbReference type="NCBI Taxonomy" id="3019067"/>
    <lineage>
        <taxon>Bacteria</taxon>
        <taxon>Pseudomonadati</taxon>
        <taxon>Campylobacterota</taxon>
        <taxon>Epsilonproteobacteria</taxon>
        <taxon>Campylobacterales</taxon>
        <taxon>Sulfurovaceae</taxon>
        <taxon>Sulfurovum</taxon>
    </lineage>
</organism>
<keyword evidence="1" id="KW-0436">Ligase</keyword>
<dbReference type="EMBL" id="JAQIBD010000001">
    <property type="protein sequence ID" value="MDM5271405.1"/>
    <property type="molecule type" value="Genomic_DNA"/>
</dbReference>
<protein>
    <submittedName>
        <fullName evidence="1">Glutamate-cysteine ligase family protein</fullName>
    </submittedName>
</protein>
<reference evidence="1" key="1">
    <citation type="submission" date="2023-01" db="EMBL/GenBank/DDBJ databases">
        <title>Sulfurovum sp. zt1-1 genome assembly.</title>
        <authorList>
            <person name="Wang J."/>
        </authorList>
    </citation>
    <scope>NUCLEOTIDE SEQUENCE</scope>
    <source>
        <strain evidence="1">Zt1-1</strain>
    </source>
</reference>
<proteinExistence type="predicted"/>
<gene>
    <name evidence="1" type="ORF">PGH07_04380</name>
</gene>
<dbReference type="InterPro" id="IPR006336">
    <property type="entry name" value="GCS2"/>
</dbReference>
<dbReference type="Pfam" id="PF04107">
    <property type="entry name" value="GCS2"/>
    <property type="match status" value="1"/>
</dbReference>
<dbReference type="SUPFAM" id="SSF55931">
    <property type="entry name" value="Glutamine synthetase/guanido kinase"/>
    <property type="match status" value="1"/>
</dbReference>
<name>A0ABT7QX54_9BACT</name>
<dbReference type="RefSeq" id="WP_289412829.1">
    <property type="nucleotide sequence ID" value="NZ_JAQIBD010000001.1"/>
</dbReference>
<comment type="caution">
    <text evidence="1">The sequence shown here is derived from an EMBL/GenBank/DDBJ whole genome shotgun (WGS) entry which is preliminary data.</text>
</comment>